<evidence type="ECO:0000313" key="3">
    <source>
        <dbReference type="EMBL" id="KAJ0971942.1"/>
    </source>
</evidence>
<dbReference type="Proteomes" id="UP001085076">
    <property type="component" value="Miscellaneous, Linkage group lg05"/>
</dbReference>
<dbReference type="SUPFAM" id="SSF54277">
    <property type="entry name" value="CAD &amp; PB1 domains"/>
    <property type="match status" value="1"/>
</dbReference>
<reference evidence="3" key="1">
    <citation type="submission" date="2021-03" db="EMBL/GenBank/DDBJ databases">
        <authorList>
            <person name="Li Z."/>
            <person name="Yang C."/>
        </authorList>
    </citation>
    <scope>NUCLEOTIDE SEQUENCE</scope>
    <source>
        <strain evidence="3">Dzin_1.0</strain>
        <tissue evidence="3">Leaf</tissue>
    </source>
</reference>
<feature type="compositionally biased region" description="Pro residues" evidence="1">
    <location>
        <begin position="99"/>
        <end position="113"/>
    </location>
</feature>
<dbReference type="AlphaFoldDB" id="A0A9D5HD57"/>
<feature type="region of interest" description="Disordered" evidence="1">
    <location>
        <begin position="95"/>
        <end position="126"/>
    </location>
</feature>
<dbReference type="Pfam" id="PF00564">
    <property type="entry name" value="PB1"/>
    <property type="match status" value="1"/>
</dbReference>
<evidence type="ECO:0000313" key="4">
    <source>
        <dbReference type="Proteomes" id="UP001085076"/>
    </source>
</evidence>
<dbReference type="EMBL" id="JAGGNH010000005">
    <property type="protein sequence ID" value="KAJ0971942.1"/>
    <property type="molecule type" value="Genomic_DNA"/>
</dbReference>
<accession>A0A9D5HD57</accession>
<dbReference type="InterPro" id="IPR053198">
    <property type="entry name" value="Gynoecium_Dev_Regulator"/>
</dbReference>
<protein>
    <recommendedName>
        <fullName evidence="2">PB1 domain-containing protein</fullName>
    </recommendedName>
</protein>
<gene>
    <name evidence="3" type="ORF">J5N97_019901</name>
</gene>
<feature type="domain" description="PB1" evidence="2">
    <location>
        <begin position="35"/>
        <end position="97"/>
    </location>
</feature>
<dbReference type="InterPro" id="IPR000270">
    <property type="entry name" value="PB1_dom"/>
</dbReference>
<proteinExistence type="predicted"/>
<dbReference type="PANTHER" id="PTHR31066:SF10">
    <property type="entry name" value="OCTICOSAPEPTIDE_PHOX_BEM1P FAMILY PROTEIN"/>
    <property type="match status" value="1"/>
</dbReference>
<comment type="caution">
    <text evidence="3">The sequence shown here is derived from an EMBL/GenBank/DDBJ whole genome shotgun (WGS) entry which is preliminary data.</text>
</comment>
<dbReference type="PANTHER" id="PTHR31066">
    <property type="entry name" value="OS05G0427100 PROTEIN-RELATED"/>
    <property type="match status" value="1"/>
</dbReference>
<evidence type="ECO:0000259" key="2">
    <source>
        <dbReference type="Pfam" id="PF00564"/>
    </source>
</evidence>
<reference evidence="3" key="2">
    <citation type="journal article" date="2022" name="Hortic Res">
        <title>The genome of Dioscorea zingiberensis sheds light on the biosynthesis, origin and evolution of the medicinally important diosgenin saponins.</title>
        <authorList>
            <person name="Li Y."/>
            <person name="Tan C."/>
            <person name="Li Z."/>
            <person name="Guo J."/>
            <person name="Li S."/>
            <person name="Chen X."/>
            <person name="Wang C."/>
            <person name="Dai X."/>
            <person name="Yang H."/>
            <person name="Song W."/>
            <person name="Hou L."/>
            <person name="Xu J."/>
            <person name="Tong Z."/>
            <person name="Xu A."/>
            <person name="Yuan X."/>
            <person name="Wang W."/>
            <person name="Yang Q."/>
            <person name="Chen L."/>
            <person name="Sun Z."/>
            <person name="Wang K."/>
            <person name="Pan B."/>
            <person name="Chen J."/>
            <person name="Bao Y."/>
            <person name="Liu F."/>
            <person name="Qi X."/>
            <person name="Gang D.R."/>
            <person name="Wen J."/>
            <person name="Li J."/>
        </authorList>
    </citation>
    <scope>NUCLEOTIDE SEQUENCE</scope>
    <source>
        <strain evidence="3">Dzin_1.0</strain>
    </source>
</reference>
<organism evidence="3 4">
    <name type="scientific">Dioscorea zingiberensis</name>
    <dbReference type="NCBI Taxonomy" id="325984"/>
    <lineage>
        <taxon>Eukaryota</taxon>
        <taxon>Viridiplantae</taxon>
        <taxon>Streptophyta</taxon>
        <taxon>Embryophyta</taxon>
        <taxon>Tracheophyta</taxon>
        <taxon>Spermatophyta</taxon>
        <taxon>Magnoliopsida</taxon>
        <taxon>Liliopsida</taxon>
        <taxon>Dioscoreales</taxon>
        <taxon>Dioscoreaceae</taxon>
        <taxon>Dioscorea</taxon>
    </lineage>
</organism>
<sequence length="155" mass="16706">MYNSEREEDSNACNFGFKGKLNACNSGVEKLGLGTELQVKLGQLCGWGRVAMRCKLPTEDLDVLVSVTSDEDLANLIEEYDLAVRDKPPPWKIRAFLHPAPPSKPSNPLPPPSQKGKSPIYAQPPIPLVPPPIGACARCGRHLGPKAGPGDRPAM</sequence>
<dbReference type="OrthoDB" id="1914296at2759"/>
<evidence type="ECO:0000256" key="1">
    <source>
        <dbReference type="SAM" id="MobiDB-lite"/>
    </source>
</evidence>
<keyword evidence="4" id="KW-1185">Reference proteome</keyword>
<name>A0A9D5HD57_9LILI</name>